<dbReference type="AlphaFoldDB" id="A0A3S3MA38"/>
<organism evidence="2 3">
    <name type="scientific">Cinnamomum micranthum f. kanehirae</name>
    <dbReference type="NCBI Taxonomy" id="337451"/>
    <lineage>
        <taxon>Eukaryota</taxon>
        <taxon>Viridiplantae</taxon>
        <taxon>Streptophyta</taxon>
        <taxon>Embryophyta</taxon>
        <taxon>Tracheophyta</taxon>
        <taxon>Spermatophyta</taxon>
        <taxon>Magnoliopsida</taxon>
        <taxon>Magnoliidae</taxon>
        <taxon>Laurales</taxon>
        <taxon>Lauraceae</taxon>
        <taxon>Cinnamomum</taxon>
    </lineage>
</organism>
<feature type="region of interest" description="Disordered" evidence="1">
    <location>
        <begin position="1"/>
        <end position="23"/>
    </location>
</feature>
<evidence type="ECO:0000256" key="1">
    <source>
        <dbReference type="SAM" id="MobiDB-lite"/>
    </source>
</evidence>
<evidence type="ECO:0000313" key="3">
    <source>
        <dbReference type="Proteomes" id="UP000283530"/>
    </source>
</evidence>
<name>A0A3S3MA38_9MAGN</name>
<evidence type="ECO:0000313" key="2">
    <source>
        <dbReference type="EMBL" id="RWR75951.1"/>
    </source>
</evidence>
<accession>A0A3S3MA38</accession>
<keyword evidence="3" id="KW-1185">Reference proteome</keyword>
<gene>
    <name evidence="2" type="ORF">CKAN_00435800</name>
</gene>
<dbReference type="EMBL" id="QPKB01000002">
    <property type="protein sequence ID" value="RWR75951.1"/>
    <property type="molecule type" value="Genomic_DNA"/>
</dbReference>
<dbReference type="OrthoDB" id="10544107at2759"/>
<comment type="caution">
    <text evidence="2">The sequence shown here is derived from an EMBL/GenBank/DDBJ whole genome shotgun (WGS) entry which is preliminary data.</text>
</comment>
<proteinExistence type="predicted"/>
<sequence>MVPNFVPPDKMVKGKKFDGGGARVRSRRRTLNLRFLQVIRNPKTTLQSKLDRQISASRKKSSGRGSYYMDMEWSSSRCEDNQDSMFKSSSPDAVYKEDKIDDFEFGLSMAIDTYDKEKSSDSRKHRSKGCVIIRPSREFSTPLSPLPSRKINELCMLLVSRGLDPHSHRLLSGDGGTDS</sequence>
<reference evidence="2 3" key="1">
    <citation type="journal article" date="2019" name="Nat. Plants">
        <title>Stout camphor tree genome fills gaps in understanding of flowering plant genome evolution.</title>
        <authorList>
            <person name="Chaw S.M."/>
            <person name="Liu Y.C."/>
            <person name="Wu Y.W."/>
            <person name="Wang H.Y."/>
            <person name="Lin C.I."/>
            <person name="Wu C.S."/>
            <person name="Ke H.M."/>
            <person name="Chang L.Y."/>
            <person name="Hsu C.Y."/>
            <person name="Yang H.T."/>
            <person name="Sudianto E."/>
            <person name="Hsu M.H."/>
            <person name="Wu K.P."/>
            <person name="Wang L.N."/>
            <person name="Leebens-Mack J.H."/>
            <person name="Tsai I.J."/>
        </authorList>
    </citation>
    <scope>NUCLEOTIDE SEQUENCE [LARGE SCALE GENOMIC DNA]</scope>
    <source>
        <strain evidence="3">cv. Chaw 1501</strain>
        <tissue evidence="2">Young leaves</tissue>
    </source>
</reference>
<dbReference type="Proteomes" id="UP000283530">
    <property type="component" value="Unassembled WGS sequence"/>
</dbReference>
<protein>
    <submittedName>
        <fullName evidence="2">Uncharacterized protein</fullName>
    </submittedName>
</protein>